<feature type="region of interest" description="Disordered" evidence="5">
    <location>
        <begin position="64"/>
        <end position="86"/>
    </location>
</feature>
<dbReference type="EMBL" id="JAVBIK010000001">
    <property type="protein sequence ID" value="MDT7519420.1"/>
    <property type="molecule type" value="Genomic_DNA"/>
</dbReference>
<feature type="domain" description="TonB C-terminal" evidence="7">
    <location>
        <begin position="180"/>
        <end position="277"/>
    </location>
</feature>
<name>A0ABU3KNR9_9BURK</name>
<evidence type="ECO:0000256" key="5">
    <source>
        <dbReference type="SAM" id="MobiDB-lite"/>
    </source>
</evidence>
<dbReference type="Proteomes" id="UP001321700">
    <property type="component" value="Unassembled WGS sequence"/>
</dbReference>
<evidence type="ECO:0000256" key="1">
    <source>
        <dbReference type="ARBA" id="ARBA00004167"/>
    </source>
</evidence>
<feature type="chain" id="PRO_5046040404" evidence="6">
    <location>
        <begin position="20"/>
        <end position="286"/>
    </location>
</feature>
<evidence type="ECO:0000313" key="9">
    <source>
        <dbReference type="Proteomes" id="UP001321700"/>
    </source>
</evidence>
<keyword evidence="9" id="KW-1185">Reference proteome</keyword>
<protein>
    <submittedName>
        <fullName evidence="8">TonB family protein</fullName>
    </submittedName>
</protein>
<keyword evidence="2" id="KW-0812">Transmembrane</keyword>
<gene>
    <name evidence="8" type="ORF">RAE19_11990</name>
</gene>
<evidence type="ECO:0000256" key="2">
    <source>
        <dbReference type="ARBA" id="ARBA00022692"/>
    </source>
</evidence>
<comment type="caution">
    <text evidence="8">The sequence shown here is derived from an EMBL/GenBank/DDBJ whole genome shotgun (WGS) entry which is preliminary data.</text>
</comment>
<keyword evidence="3" id="KW-1133">Transmembrane helix</keyword>
<evidence type="ECO:0000256" key="6">
    <source>
        <dbReference type="SAM" id="SignalP"/>
    </source>
</evidence>
<feature type="signal peptide" evidence="6">
    <location>
        <begin position="1"/>
        <end position="19"/>
    </location>
</feature>
<dbReference type="InterPro" id="IPR037682">
    <property type="entry name" value="TonB_C"/>
</dbReference>
<dbReference type="InterPro" id="IPR006260">
    <property type="entry name" value="TonB/TolA_C"/>
</dbReference>
<accession>A0ABU3KNR9</accession>
<evidence type="ECO:0000259" key="7">
    <source>
        <dbReference type="PROSITE" id="PS52015"/>
    </source>
</evidence>
<reference evidence="8 9" key="1">
    <citation type="submission" date="2023-08" db="EMBL/GenBank/DDBJ databases">
        <title>Rhodoferax potami sp. nov. and Rhodoferax mekongensis sp. nov., isolated from the Mekong River in Thailand.</title>
        <authorList>
            <person name="Kitikhun S."/>
            <person name="Charoenyingcharoen P."/>
            <person name="Siriarchawattana P."/>
            <person name="Likhitrattanapisal S."/>
            <person name="Nilsakha T."/>
            <person name="Chanpet A."/>
            <person name="Rattanawaree P."/>
            <person name="Ingsriswang S."/>
        </authorList>
    </citation>
    <scope>NUCLEOTIDE SEQUENCE [LARGE SCALE GENOMIC DNA]</scope>
    <source>
        <strain evidence="8 9">TBRC 17660</strain>
    </source>
</reference>
<evidence type="ECO:0000256" key="3">
    <source>
        <dbReference type="ARBA" id="ARBA00022989"/>
    </source>
</evidence>
<dbReference type="PROSITE" id="PS52015">
    <property type="entry name" value="TONB_CTD"/>
    <property type="match status" value="1"/>
</dbReference>
<organism evidence="8 9">
    <name type="scientific">Rhodoferax potami</name>
    <dbReference type="NCBI Taxonomy" id="3068338"/>
    <lineage>
        <taxon>Bacteria</taxon>
        <taxon>Pseudomonadati</taxon>
        <taxon>Pseudomonadota</taxon>
        <taxon>Betaproteobacteria</taxon>
        <taxon>Burkholderiales</taxon>
        <taxon>Comamonadaceae</taxon>
        <taxon>Rhodoferax</taxon>
    </lineage>
</organism>
<proteinExistence type="predicted"/>
<evidence type="ECO:0000256" key="4">
    <source>
        <dbReference type="ARBA" id="ARBA00023136"/>
    </source>
</evidence>
<evidence type="ECO:0000313" key="8">
    <source>
        <dbReference type="EMBL" id="MDT7519420.1"/>
    </source>
</evidence>
<sequence>MRKLTTLQWALGVSIAVHAALLTVRFVDPEAFNRVFEDQPLEVILVNAKSKEKPEKAQAIAQTNLAGGGDVEKGRATSPLPPSAFTDIGDTLEEESARKLQSLQEQQNLLLAQVKSQLAALPPPDPNKLADKSDQAEREEKRRQLIKLLAEIERRINMENARPKKRYVSPSVREEVYAVYYDQLRQRIEEKGTDNFPQSGGKKLYGELTMIVTINFDGRVIDAEVVQSSGNPVLDKRAQAIARSAGPFGNFNAAMRRQADQILVVSRFKFTRDETLEAKVSSSAAR</sequence>
<feature type="region of interest" description="Disordered" evidence="5">
    <location>
        <begin position="120"/>
        <end position="141"/>
    </location>
</feature>
<keyword evidence="6" id="KW-0732">Signal</keyword>
<dbReference type="NCBIfam" id="TIGR01352">
    <property type="entry name" value="tonB_Cterm"/>
    <property type="match status" value="1"/>
</dbReference>
<dbReference type="Gene3D" id="3.30.1150.10">
    <property type="match status" value="1"/>
</dbReference>
<dbReference type="SUPFAM" id="SSF74653">
    <property type="entry name" value="TolA/TonB C-terminal domain"/>
    <property type="match status" value="1"/>
</dbReference>
<dbReference type="Pfam" id="PF13103">
    <property type="entry name" value="TonB_2"/>
    <property type="match status" value="1"/>
</dbReference>
<comment type="subcellular location">
    <subcellularLocation>
        <location evidence="1">Membrane</location>
        <topology evidence="1">Single-pass membrane protein</topology>
    </subcellularLocation>
</comment>
<keyword evidence="4" id="KW-0472">Membrane</keyword>
<feature type="compositionally biased region" description="Basic and acidic residues" evidence="5">
    <location>
        <begin position="128"/>
        <end position="141"/>
    </location>
</feature>